<name>A0A7W7KAW4_9SPHN</name>
<evidence type="ECO:0000256" key="1">
    <source>
        <dbReference type="SAM" id="Phobius"/>
    </source>
</evidence>
<organism evidence="2 3">
    <name type="scientific">Novosphingobium chloroacetimidivorans</name>
    <dbReference type="NCBI Taxonomy" id="1428314"/>
    <lineage>
        <taxon>Bacteria</taxon>
        <taxon>Pseudomonadati</taxon>
        <taxon>Pseudomonadota</taxon>
        <taxon>Alphaproteobacteria</taxon>
        <taxon>Sphingomonadales</taxon>
        <taxon>Sphingomonadaceae</taxon>
        <taxon>Novosphingobium</taxon>
    </lineage>
</organism>
<dbReference type="Proteomes" id="UP000555448">
    <property type="component" value="Unassembled WGS sequence"/>
</dbReference>
<evidence type="ECO:0000313" key="2">
    <source>
        <dbReference type="EMBL" id="MBB4859454.1"/>
    </source>
</evidence>
<keyword evidence="1" id="KW-1133">Transmembrane helix</keyword>
<dbReference type="AlphaFoldDB" id="A0A7W7KAW4"/>
<proteinExistence type="predicted"/>
<evidence type="ECO:0000313" key="3">
    <source>
        <dbReference type="Proteomes" id="UP000555448"/>
    </source>
</evidence>
<dbReference type="EMBL" id="JACHLR010000011">
    <property type="protein sequence ID" value="MBB4859454.1"/>
    <property type="molecule type" value="Genomic_DNA"/>
</dbReference>
<keyword evidence="1" id="KW-0472">Membrane</keyword>
<dbReference type="RefSeq" id="WP_184246365.1">
    <property type="nucleotide sequence ID" value="NZ_JACHLR010000011.1"/>
</dbReference>
<reference evidence="2 3" key="1">
    <citation type="submission" date="2020-08" db="EMBL/GenBank/DDBJ databases">
        <title>Functional genomics of gut bacteria from endangered species of beetles.</title>
        <authorList>
            <person name="Carlos-Shanley C."/>
        </authorList>
    </citation>
    <scope>NUCLEOTIDE SEQUENCE [LARGE SCALE GENOMIC DNA]</scope>
    <source>
        <strain evidence="2 3">S00245</strain>
    </source>
</reference>
<accession>A0A7W7KAW4</accession>
<comment type="caution">
    <text evidence="2">The sequence shown here is derived from an EMBL/GenBank/DDBJ whole genome shotgun (WGS) entry which is preliminary data.</text>
</comment>
<keyword evidence="1" id="KW-0812">Transmembrane</keyword>
<keyword evidence="3" id="KW-1185">Reference proteome</keyword>
<protein>
    <submittedName>
        <fullName evidence="2">Tfp pilus assembly protein PilX</fullName>
    </submittedName>
</protein>
<feature type="transmembrane region" description="Helical" evidence="1">
    <location>
        <begin position="6"/>
        <end position="27"/>
    </location>
</feature>
<sequence>MEGLLILSLIISLILLIWFVSTMNNVVRELRIQNRQQALLLAYKKAESSVSFGKHLEADFEHFYAMKRHKIFDQ</sequence>
<gene>
    <name evidence="2" type="ORF">HNO88_002783</name>
</gene>